<dbReference type="EMBL" id="BAAAMU010000002">
    <property type="protein sequence ID" value="GAA1611356.1"/>
    <property type="molecule type" value="Genomic_DNA"/>
</dbReference>
<dbReference type="Proteomes" id="UP001500064">
    <property type="component" value="Unassembled WGS sequence"/>
</dbReference>
<evidence type="ECO:0000256" key="1">
    <source>
        <dbReference type="SAM" id="MobiDB-lite"/>
    </source>
</evidence>
<name>A0ABN2EMF0_9ACTN</name>
<feature type="compositionally biased region" description="Low complexity" evidence="1">
    <location>
        <begin position="64"/>
        <end position="82"/>
    </location>
</feature>
<feature type="compositionally biased region" description="Basic and acidic residues" evidence="1">
    <location>
        <begin position="88"/>
        <end position="128"/>
    </location>
</feature>
<sequence>MSLAAGLGTASAASTLSAPTLSVPALSGPALSGPALSGPALSGAVDPGGQVPGTEVVCLLPLPLLCDEPSGGPQPGESPQDSWSSAPQHEESWSEPPTREGSRPGTRESEPPWRPAGEEEHRVPKGHPETGGGALAASGGPVWPFALGGAALLAGAGLAGFAARRTSRPAPPE</sequence>
<evidence type="ECO:0000313" key="3">
    <source>
        <dbReference type="EMBL" id="GAA1611356.1"/>
    </source>
</evidence>
<keyword evidence="4" id="KW-1185">Reference proteome</keyword>
<reference evidence="3 4" key="1">
    <citation type="journal article" date="2019" name="Int. J. Syst. Evol. Microbiol.">
        <title>The Global Catalogue of Microorganisms (GCM) 10K type strain sequencing project: providing services to taxonomists for standard genome sequencing and annotation.</title>
        <authorList>
            <consortium name="The Broad Institute Genomics Platform"/>
            <consortium name="The Broad Institute Genome Sequencing Center for Infectious Disease"/>
            <person name="Wu L."/>
            <person name="Ma J."/>
        </authorList>
    </citation>
    <scope>NUCLEOTIDE SEQUENCE [LARGE SCALE GENOMIC DNA]</scope>
    <source>
        <strain evidence="3 4">JCM 13929</strain>
    </source>
</reference>
<protein>
    <recommendedName>
        <fullName evidence="5">Gram-positive cocci surface proteins LPxTG domain-containing protein</fullName>
    </recommendedName>
</protein>
<keyword evidence="2" id="KW-1133">Transmembrane helix</keyword>
<organism evidence="3 4">
    <name type="scientific">Nonomuraea maheshkhaliensis</name>
    <dbReference type="NCBI Taxonomy" id="419590"/>
    <lineage>
        <taxon>Bacteria</taxon>
        <taxon>Bacillati</taxon>
        <taxon>Actinomycetota</taxon>
        <taxon>Actinomycetes</taxon>
        <taxon>Streptosporangiales</taxon>
        <taxon>Streptosporangiaceae</taxon>
        <taxon>Nonomuraea</taxon>
    </lineage>
</organism>
<evidence type="ECO:0000313" key="4">
    <source>
        <dbReference type="Proteomes" id="UP001500064"/>
    </source>
</evidence>
<keyword evidence="2" id="KW-0472">Membrane</keyword>
<feature type="region of interest" description="Disordered" evidence="1">
    <location>
        <begin position="28"/>
        <end position="47"/>
    </location>
</feature>
<comment type="caution">
    <text evidence="3">The sequence shown here is derived from an EMBL/GenBank/DDBJ whole genome shotgun (WGS) entry which is preliminary data.</text>
</comment>
<feature type="transmembrane region" description="Helical" evidence="2">
    <location>
        <begin position="142"/>
        <end position="163"/>
    </location>
</feature>
<keyword evidence="2" id="KW-0812">Transmembrane</keyword>
<accession>A0ABN2EMF0</accession>
<proteinExistence type="predicted"/>
<evidence type="ECO:0000256" key="2">
    <source>
        <dbReference type="SAM" id="Phobius"/>
    </source>
</evidence>
<gene>
    <name evidence="3" type="ORF">GCM10009733_004260</name>
</gene>
<feature type="region of interest" description="Disordered" evidence="1">
    <location>
        <begin position="64"/>
        <end position="143"/>
    </location>
</feature>
<evidence type="ECO:0008006" key="5">
    <source>
        <dbReference type="Google" id="ProtNLM"/>
    </source>
</evidence>